<dbReference type="PANTHER" id="PTHR23196:SF1">
    <property type="entry name" value="PAX-INTERACTING PROTEIN 1"/>
    <property type="match status" value="1"/>
</dbReference>
<dbReference type="EMBL" id="CT868005">
    <property type="protein sequence ID" value="CAK59889.1"/>
    <property type="molecule type" value="Genomic_DNA"/>
</dbReference>
<evidence type="ECO:0000313" key="6">
    <source>
        <dbReference type="EMBL" id="CAK59889.1"/>
    </source>
</evidence>
<name>A0BMX2_PARTE</name>
<dbReference type="SUPFAM" id="SSF52113">
    <property type="entry name" value="BRCT domain"/>
    <property type="match status" value="1"/>
</dbReference>
<keyword evidence="3" id="KW-0539">Nucleus</keyword>
<gene>
    <name evidence="6" type="ORF">GSPATT00030526001</name>
</gene>
<dbReference type="OrthoDB" id="342264at2759"/>
<feature type="compositionally biased region" description="Basic and acidic residues" evidence="4">
    <location>
        <begin position="391"/>
        <end position="419"/>
    </location>
</feature>
<keyword evidence="2" id="KW-0227">DNA damage</keyword>
<dbReference type="InterPro" id="IPR051579">
    <property type="entry name" value="DDR_Transcriptional_Reg"/>
</dbReference>
<dbReference type="STRING" id="5888.A0BMX2"/>
<dbReference type="InParanoid" id="A0BMX2"/>
<proteinExistence type="predicted"/>
<dbReference type="HOGENOM" id="CLU_417080_0_0_1"/>
<dbReference type="RefSeq" id="XP_001427287.1">
    <property type="nucleotide sequence ID" value="XM_001427250.1"/>
</dbReference>
<protein>
    <recommendedName>
        <fullName evidence="5">BRCT domain-containing protein</fullName>
    </recommendedName>
</protein>
<dbReference type="GO" id="GO:0005634">
    <property type="term" value="C:nucleus"/>
    <property type="evidence" value="ECO:0007669"/>
    <property type="project" value="UniProtKB-SubCell"/>
</dbReference>
<dbReference type="InterPro" id="IPR001357">
    <property type="entry name" value="BRCT_dom"/>
</dbReference>
<reference evidence="6 7" key="1">
    <citation type="journal article" date="2006" name="Nature">
        <title>Global trends of whole-genome duplications revealed by the ciliate Paramecium tetraurelia.</title>
        <authorList>
            <consortium name="Genoscope"/>
            <person name="Aury J.-M."/>
            <person name="Jaillon O."/>
            <person name="Duret L."/>
            <person name="Noel B."/>
            <person name="Jubin C."/>
            <person name="Porcel B.M."/>
            <person name="Segurens B."/>
            <person name="Daubin V."/>
            <person name="Anthouard V."/>
            <person name="Aiach N."/>
            <person name="Arnaiz O."/>
            <person name="Billaut A."/>
            <person name="Beisson J."/>
            <person name="Blanc I."/>
            <person name="Bouhouche K."/>
            <person name="Camara F."/>
            <person name="Duharcourt S."/>
            <person name="Guigo R."/>
            <person name="Gogendeau D."/>
            <person name="Katinka M."/>
            <person name="Keller A.-M."/>
            <person name="Kissmehl R."/>
            <person name="Klotz C."/>
            <person name="Koll F."/>
            <person name="Le Moue A."/>
            <person name="Lepere C."/>
            <person name="Malinsky S."/>
            <person name="Nowacki M."/>
            <person name="Nowak J.K."/>
            <person name="Plattner H."/>
            <person name="Poulain J."/>
            <person name="Ruiz F."/>
            <person name="Serrano V."/>
            <person name="Zagulski M."/>
            <person name="Dessen P."/>
            <person name="Betermier M."/>
            <person name="Weissenbach J."/>
            <person name="Scarpelli C."/>
            <person name="Schachter V."/>
            <person name="Sperling L."/>
            <person name="Meyer E."/>
            <person name="Cohen J."/>
            <person name="Wincker P."/>
        </authorList>
    </citation>
    <scope>NUCLEOTIDE SEQUENCE [LARGE SCALE GENOMIC DNA]</scope>
    <source>
        <strain evidence="6 7">Stock d4-2</strain>
    </source>
</reference>
<dbReference type="PANTHER" id="PTHR23196">
    <property type="entry name" value="PAX TRANSCRIPTION ACTIVATION DOMAIN INTERACTING PROTEIN"/>
    <property type="match status" value="1"/>
</dbReference>
<evidence type="ECO:0000313" key="7">
    <source>
        <dbReference type="Proteomes" id="UP000000600"/>
    </source>
</evidence>
<accession>A0BMX2</accession>
<feature type="domain" description="BRCT" evidence="5">
    <location>
        <begin position="535"/>
        <end position="585"/>
    </location>
</feature>
<comment type="subcellular location">
    <subcellularLocation>
        <location evidence="1">Nucleus</location>
    </subcellularLocation>
</comment>
<dbReference type="OMA" id="DYFESND"/>
<evidence type="ECO:0000256" key="3">
    <source>
        <dbReference type="ARBA" id="ARBA00023242"/>
    </source>
</evidence>
<dbReference type="Pfam" id="PF16770">
    <property type="entry name" value="RTT107_BRCT_5"/>
    <property type="match status" value="1"/>
</dbReference>
<dbReference type="eggNOG" id="ENOG502T09P">
    <property type="taxonomic scope" value="Eukaryota"/>
</dbReference>
<keyword evidence="7" id="KW-1185">Reference proteome</keyword>
<dbReference type="KEGG" id="ptm:GSPATT00030526001"/>
<dbReference type="Gene3D" id="3.40.50.10190">
    <property type="entry name" value="BRCT domain"/>
    <property type="match status" value="1"/>
</dbReference>
<sequence>MKFSFKNNYIINTLMIQVLDQNDKEIYKYRLAQGENKFGSDSKLCKFLIRNVQSVLFSVALINNDVYFTHFSDSSNVYKDSTLKPYSKVEIPKNFLIEIFPTKNYYFQTYKFKLLDLSESSQQNTCCQAGTTQNIEEFTGTMPLEDIFQIPQQPQKLSTTQSFSTTTQVLNTQDPCSSTLIIEEADQSEIFTLNELIVQYSNMRLMNQLAANDKQEAATQTDLIEKEPPPVQKKGTLFSDLFKIKKQQQTTPNVIPKVQAPEPQIIDSTVIDSQLLGATVNDEEQQKFFEQNNEIKGTMIDEELEKAFSSQFNNKEEQKSQVSHSQFNRMNSIKSENVYTTPKMDVNSNIELNDIFGSLPELPNQSIVQPQVIKKFSSLKSNLFSIKTEEIQEEKNQSQQDDTPKKLRQQENRGTENKKKKDKKKKEVVKKVGMLKKITDEISNNSISGLEEEKIQPKQQLPRHSNSMELPNTKILEEKAQNIVPKSRRGLRKKRLVNNDRQFRMIAFSGFSENEIPSEKDLMKLDLELVENQFEKFDLLIINTPFKRTFKFLAALMHGAEIVTADWLKDSLAQYDQQNHQNYVPESEEFQKQFGLSIKQIIQCRDDYFESNDNIIEIFEGKYYVNEDAIPSRVEIEYLIKLGGGQVVRKANKNVYVISESKKPNTYASDFILDACMFQQ</sequence>
<evidence type="ECO:0000256" key="2">
    <source>
        <dbReference type="ARBA" id="ARBA00022763"/>
    </source>
</evidence>
<dbReference type="Proteomes" id="UP000000600">
    <property type="component" value="Unassembled WGS sequence"/>
</dbReference>
<dbReference type="GO" id="GO:0006974">
    <property type="term" value="P:DNA damage response"/>
    <property type="evidence" value="ECO:0007669"/>
    <property type="project" value="UniProtKB-KW"/>
</dbReference>
<dbReference type="PROSITE" id="PS50172">
    <property type="entry name" value="BRCT"/>
    <property type="match status" value="1"/>
</dbReference>
<evidence type="ECO:0000256" key="1">
    <source>
        <dbReference type="ARBA" id="ARBA00004123"/>
    </source>
</evidence>
<dbReference type="InterPro" id="IPR036420">
    <property type="entry name" value="BRCT_dom_sf"/>
</dbReference>
<evidence type="ECO:0000256" key="4">
    <source>
        <dbReference type="SAM" id="MobiDB-lite"/>
    </source>
</evidence>
<dbReference type="GeneID" id="5013071"/>
<evidence type="ECO:0000259" key="5">
    <source>
        <dbReference type="PROSITE" id="PS50172"/>
    </source>
</evidence>
<dbReference type="CDD" id="cd17744">
    <property type="entry name" value="BRCT_MDC1_rpt1"/>
    <property type="match status" value="1"/>
</dbReference>
<dbReference type="AlphaFoldDB" id="A0BMX2"/>
<organism evidence="6 7">
    <name type="scientific">Paramecium tetraurelia</name>
    <dbReference type="NCBI Taxonomy" id="5888"/>
    <lineage>
        <taxon>Eukaryota</taxon>
        <taxon>Sar</taxon>
        <taxon>Alveolata</taxon>
        <taxon>Ciliophora</taxon>
        <taxon>Intramacronucleata</taxon>
        <taxon>Oligohymenophorea</taxon>
        <taxon>Peniculida</taxon>
        <taxon>Parameciidae</taxon>
        <taxon>Paramecium</taxon>
    </lineage>
</organism>
<feature type="region of interest" description="Disordered" evidence="4">
    <location>
        <begin position="391"/>
        <end position="428"/>
    </location>
</feature>